<dbReference type="InterPro" id="IPR017896">
    <property type="entry name" value="4Fe4S_Fe-S-bd"/>
</dbReference>
<dbReference type="Gene3D" id="1.10.1060.10">
    <property type="entry name" value="Alpha-helical ferredoxin"/>
    <property type="match status" value="1"/>
</dbReference>
<dbReference type="Gene3D" id="3.40.50.10420">
    <property type="entry name" value="NagB/RpiA/CoA transferase-like"/>
    <property type="match status" value="1"/>
</dbReference>
<keyword evidence="6" id="KW-0408">Iron</keyword>
<dbReference type="Pfam" id="PF02754">
    <property type="entry name" value="CCG"/>
    <property type="match status" value="2"/>
</dbReference>
<dbReference type="InterPro" id="IPR003741">
    <property type="entry name" value="LUD_dom"/>
</dbReference>
<evidence type="ECO:0000256" key="6">
    <source>
        <dbReference type="ARBA" id="ARBA00023004"/>
    </source>
</evidence>
<keyword evidence="4" id="KW-0677">Repeat</keyword>
<keyword evidence="5" id="KW-0249">Electron transport</keyword>
<protein>
    <recommendedName>
        <fullName evidence="8">4Fe-4S ferredoxin-type domain-containing protein</fullName>
    </recommendedName>
</protein>
<organism evidence="9 10">
    <name type="scientific">Desulfosporosinus youngiae DSM 17734</name>
    <dbReference type="NCBI Taxonomy" id="768710"/>
    <lineage>
        <taxon>Bacteria</taxon>
        <taxon>Bacillati</taxon>
        <taxon>Bacillota</taxon>
        <taxon>Clostridia</taxon>
        <taxon>Eubacteriales</taxon>
        <taxon>Desulfitobacteriaceae</taxon>
        <taxon>Desulfosporosinus</taxon>
    </lineage>
</organism>
<dbReference type="HOGENOM" id="CLU_023081_5_0_9"/>
<dbReference type="GO" id="GO:0016491">
    <property type="term" value="F:oxidoreductase activity"/>
    <property type="evidence" value="ECO:0007669"/>
    <property type="project" value="UniProtKB-ARBA"/>
</dbReference>
<dbReference type="PROSITE" id="PS51379">
    <property type="entry name" value="4FE4S_FER_2"/>
    <property type="match status" value="2"/>
</dbReference>
<dbReference type="Pfam" id="PF13183">
    <property type="entry name" value="Fer4_8"/>
    <property type="match status" value="1"/>
</dbReference>
<dbReference type="Pfam" id="PF02589">
    <property type="entry name" value="LUD_dom"/>
    <property type="match status" value="1"/>
</dbReference>
<keyword evidence="1" id="KW-0813">Transport</keyword>
<dbReference type="GO" id="GO:0006089">
    <property type="term" value="P:lactate metabolic process"/>
    <property type="evidence" value="ECO:0007669"/>
    <property type="project" value="InterPro"/>
</dbReference>
<dbReference type="InterPro" id="IPR054704">
    <property type="entry name" value="Quin_L_LdhH-like"/>
</dbReference>
<keyword evidence="2" id="KW-0004">4Fe-4S</keyword>
<dbReference type="SUPFAM" id="SSF100950">
    <property type="entry name" value="NagB/RpiA/CoA transferase-like"/>
    <property type="match status" value="1"/>
</dbReference>
<feature type="domain" description="4Fe-4S ferredoxin-type" evidence="8">
    <location>
        <begin position="301"/>
        <end position="329"/>
    </location>
</feature>
<dbReference type="OrthoDB" id="5241828at2"/>
<dbReference type="InterPro" id="IPR004452">
    <property type="entry name" value="LutB/LldF"/>
</dbReference>
<accession>H5XVW4</accession>
<evidence type="ECO:0000313" key="9">
    <source>
        <dbReference type="EMBL" id="EHQ90270.1"/>
    </source>
</evidence>
<dbReference type="AlphaFoldDB" id="H5XVW4"/>
<evidence type="ECO:0000256" key="1">
    <source>
        <dbReference type="ARBA" id="ARBA00022448"/>
    </source>
</evidence>
<gene>
    <name evidence="9" type="ORF">DesyoDRAFT_3238</name>
</gene>
<dbReference type="GO" id="GO:0046872">
    <property type="term" value="F:metal ion binding"/>
    <property type="evidence" value="ECO:0007669"/>
    <property type="project" value="UniProtKB-KW"/>
</dbReference>
<name>H5XVW4_9FIRM</name>
<evidence type="ECO:0000256" key="5">
    <source>
        <dbReference type="ARBA" id="ARBA00022982"/>
    </source>
</evidence>
<dbReference type="Proteomes" id="UP000005104">
    <property type="component" value="Chromosome"/>
</dbReference>
<dbReference type="RefSeq" id="WP_007784583.1">
    <property type="nucleotide sequence ID" value="NZ_CM001441.1"/>
</dbReference>
<dbReference type="eggNOG" id="COG1139">
    <property type="taxonomic scope" value="Bacteria"/>
</dbReference>
<dbReference type="InterPro" id="IPR037171">
    <property type="entry name" value="NagB/RpiA_transferase-like"/>
</dbReference>
<dbReference type="GO" id="GO:0051539">
    <property type="term" value="F:4 iron, 4 sulfur cluster binding"/>
    <property type="evidence" value="ECO:0007669"/>
    <property type="project" value="UniProtKB-KW"/>
</dbReference>
<proteinExistence type="predicted"/>
<dbReference type="InterPro" id="IPR017900">
    <property type="entry name" value="4Fe4S_Fe_S_CS"/>
</dbReference>
<evidence type="ECO:0000259" key="8">
    <source>
        <dbReference type="PROSITE" id="PS51379"/>
    </source>
</evidence>
<dbReference type="NCBIfam" id="NF045670">
    <property type="entry name" value="quin_L_LdhH"/>
    <property type="match status" value="1"/>
</dbReference>
<dbReference type="InterPro" id="IPR009051">
    <property type="entry name" value="Helical_ferredxn"/>
</dbReference>
<dbReference type="STRING" id="768710.DesyoDRAFT_3238"/>
<dbReference type="PANTHER" id="PTHR47153:SF2">
    <property type="entry name" value="LACTATE UTILIZATION PROTEIN B"/>
    <property type="match status" value="1"/>
</dbReference>
<dbReference type="EMBL" id="CM001441">
    <property type="protein sequence ID" value="EHQ90270.1"/>
    <property type="molecule type" value="Genomic_DNA"/>
</dbReference>
<dbReference type="PROSITE" id="PS00198">
    <property type="entry name" value="4FE4S_FER_1"/>
    <property type="match status" value="2"/>
</dbReference>
<dbReference type="InterPro" id="IPR004017">
    <property type="entry name" value="Cys_rich_dom"/>
</dbReference>
<keyword evidence="3" id="KW-0479">Metal-binding</keyword>
<dbReference type="InterPro" id="IPR024185">
    <property type="entry name" value="FTHF_cligase-like_sf"/>
</dbReference>
<sequence>MADKQFKKKISDALGNDVLRGALGRFGDAYVISREKAYEGYNFKEISDNIAQVKSYAASHLDEMIDQFEKAATSRGAKVFRAMTGEDAKQYILELAKRNDVKKVVKSKSMVSEEILLNKTLMSEGMEVQESDLGEWIVQLAGQHPSHMVMPAIHMTKEEVADVFSGHLHKLNQPVIAELVKTARSELRKSFLEADMGISGANMAIAETGTLMMLTNEGNGRLTSTLPPIHVFLVGIEKLVPKFEDATHILQALPRSATGQQITSYVSMVTGPTPAYYADGTVKDKEFHIILMDNGRRAMYNDEKFKKTFQCIRCASCLNVCPAFQLVGGHVYGHIYTGGIGTILTNFLNSEKDAQNPQNLCLQCGKCTEVCPGQLDIPQMILEIRNRVGEKEGLPFTQKFALDVVSNRRLFHSLLRVASVAQKPFTKGQPVIRHLPMFLSGLTENKSLPAVAKVPFRDVFKTIKQEVKNPKGTIAFYAGCLIDFVYPKIGEGVIGALNEKGYKVVFPDGQSCCGAPATYMGDRANARKSAIINIEALEAEKVDYVVSACPTCTHALKESFKELLQDDPKLAARAEELSRKSKDFSKLLFDLGGLTPGGDGVPLKITYHDSCHLKRSMGVFAEPRKLLTDTSGVQLIEMQESDRCCGFAGSYSIKFPELSGPILARKLDNIDKTGADVVVVDCPGCLMQISGGLDKHNPKVKVIHTAELLLEKRKNQTGNKNTNKTKKKK</sequence>
<evidence type="ECO:0000256" key="4">
    <source>
        <dbReference type="ARBA" id="ARBA00022737"/>
    </source>
</evidence>
<evidence type="ECO:0000256" key="7">
    <source>
        <dbReference type="ARBA" id="ARBA00023014"/>
    </source>
</evidence>
<dbReference type="PANTHER" id="PTHR47153">
    <property type="entry name" value="LACTATE UTILIZATION PROTEIN B"/>
    <property type="match status" value="1"/>
</dbReference>
<keyword evidence="7" id="KW-0411">Iron-sulfur</keyword>
<feature type="domain" description="4Fe-4S ferredoxin-type" evidence="8">
    <location>
        <begin position="351"/>
        <end position="380"/>
    </location>
</feature>
<evidence type="ECO:0000313" key="10">
    <source>
        <dbReference type="Proteomes" id="UP000005104"/>
    </source>
</evidence>
<keyword evidence="10" id="KW-1185">Reference proteome</keyword>
<evidence type="ECO:0000256" key="2">
    <source>
        <dbReference type="ARBA" id="ARBA00022485"/>
    </source>
</evidence>
<evidence type="ECO:0000256" key="3">
    <source>
        <dbReference type="ARBA" id="ARBA00022723"/>
    </source>
</evidence>
<reference evidence="9 10" key="1">
    <citation type="submission" date="2011-11" db="EMBL/GenBank/DDBJ databases">
        <title>The Noncontiguous Finished genome of Desulfosporosinus youngiae DSM 17734.</title>
        <authorList>
            <consortium name="US DOE Joint Genome Institute (JGI-PGF)"/>
            <person name="Lucas S."/>
            <person name="Han J."/>
            <person name="Lapidus A."/>
            <person name="Cheng J.-F."/>
            <person name="Goodwin L."/>
            <person name="Pitluck S."/>
            <person name="Peters L."/>
            <person name="Ovchinnikova G."/>
            <person name="Lu M."/>
            <person name="Land M.L."/>
            <person name="Hauser L."/>
            <person name="Pester M."/>
            <person name="Spring S."/>
            <person name="Ollivier B."/>
            <person name="Rattei T."/>
            <person name="Klenk H.-P."/>
            <person name="Wagner M."/>
            <person name="Loy A."/>
            <person name="Woyke T.J."/>
        </authorList>
    </citation>
    <scope>NUCLEOTIDE SEQUENCE [LARGE SCALE GENOMIC DNA]</scope>
    <source>
        <strain evidence="9 10">DSM 17734</strain>
    </source>
</reference>
<dbReference type="eggNOG" id="COG0247">
    <property type="taxonomic scope" value="Bacteria"/>
</dbReference>
<dbReference type="SUPFAM" id="SSF46548">
    <property type="entry name" value="alpha-helical ferredoxin"/>
    <property type="match status" value="1"/>
</dbReference>